<organism evidence="1 2">
    <name type="scientific">Cenococcum geophilum 1.58</name>
    <dbReference type="NCBI Taxonomy" id="794803"/>
    <lineage>
        <taxon>Eukaryota</taxon>
        <taxon>Fungi</taxon>
        <taxon>Dikarya</taxon>
        <taxon>Ascomycota</taxon>
        <taxon>Pezizomycotina</taxon>
        <taxon>Dothideomycetes</taxon>
        <taxon>Pleosporomycetidae</taxon>
        <taxon>Gloniales</taxon>
        <taxon>Gloniaceae</taxon>
        <taxon>Cenococcum</taxon>
    </lineage>
</organism>
<sequence length="356" mass="38760">MQKLYLTENYLVVSVAPRSTASGEFNILDVGCQHKGIEICEHRRRLPVGSAWYFDCCGDMMAIGNEDWGIRVWNLTTGKKCLTFTGHTDAIMGVLYPTPNTIISGARDGGLIVWDVPSGTRRYTLSNGDSKIVPLKAHDSMLVSATHDGVARIWDLQTGQCTHVLQGHRERVSRAGFNADGSLLATGAHPGEMKIWNTKTGACLATCHGHTKVPTQFSTHPGSPGLLVSASADGSIRTWEWATGAPVRTLSAGDAAVTNNALRGFAWAQDYMVTGSMNGLLCAWDRYTDQFSFELRERNSAVFQFASRGNLVAVNVRGSEEGEWLVELYDMSALDRVQTRSTNVDEDLGGASLVKI</sequence>
<keyword evidence="2" id="KW-1185">Reference proteome</keyword>
<accession>A0ACC8EKZ0</accession>
<evidence type="ECO:0000313" key="2">
    <source>
        <dbReference type="Proteomes" id="UP000250078"/>
    </source>
</evidence>
<name>A0ACC8EKZ0_9PEZI</name>
<evidence type="ECO:0000313" key="1">
    <source>
        <dbReference type="EMBL" id="OCK86847.1"/>
    </source>
</evidence>
<reference evidence="1 2" key="1">
    <citation type="journal article" date="2016" name="Nat. Commun.">
        <title>Ectomycorrhizal ecology is imprinted in the genome of the dominant symbiotic fungus Cenococcum geophilum.</title>
        <authorList>
            <consortium name="DOE Joint Genome Institute"/>
            <person name="Peter M."/>
            <person name="Kohler A."/>
            <person name="Ohm R.A."/>
            <person name="Kuo A."/>
            <person name="Krutzmann J."/>
            <person name="Morin E."/>
            <person name="Arend M."/>
            <person name="Barry K.W."/>
            <person name="Binder M."/>
            <person name="Choi C."/>
            <person name="Clum A."/>
            <person name="Copeland A."/>
            <person name="Grisel N."/>
            <person name="Haridas S."/>
            <person name="Kipfer T."/>
            <person name="LaButti K."/>
            <person name="Lindquist E."/>
            <person name="Lipzen A."/>
            <person name="Maire R."/>
            <person name="Meier B."/>
            <person name="Mihaltcheva S."/>
            <person name="Molinier V."/>
            <person name="Murat C."/>
            <person name="Poggeler S."/>
            <person name="Quandt C.A."/>
            <person name="Sperisen C."/>
            <person name="Tritt A."/>
            <person name="Tisserant E."/>
            <person name="Crous P.W."/>
            <person name="Henrissat B."/>
            <person name="Nehls U."/>
            <person name="Egli S."/>
            <person name="Spatafora J.W."/>
            <person name="Grigoriev I.V."/>
            <person name="Martin F.M."/>
        </authorList>
    </citation>
    <scope>NUCLEOTIDE SEQUENCE [LARGE SCALE GENOMIC DNA]</scope>
    <source>
        <strain evidence="1 2">1.58</strain>
    </source>
</reference>
<dbReference type="Proteomes" id="UP000250078">
    <property type="component" value="Unassembled WGS sequence"/>
</dbReference>
<protein>
    <submittedName>
        <fullName evidence="1">WD40 repeat-like protein</fullName>
    </submittedName>
</protein>
<dbReference type="EMBL" id="KV748283">
    <property type="protein sequence ID" value="OCK86847.1"/>
    <property type="molecule type" value="Genomic_DNA"/>
</dbReference>
<proteinExistence type="predicted"/>
<gene>
    <name evidence="1" type="ORF">K441DRAFT_597418</name>
</gene>